<reference evidence="6 7" key="1">
    <citation type="journal article" date="2023" name="Microbiol. Spectr.">
        <title>Symbiosis of Carpenter Bees with Uncharacterized Lactic Acid Bacteria Showing NAD Auxotrophy.</title>
        <authorList>
            <person name="Kawasaki S."/>
            <person name="Ozawa K."/>
            <person name="Mori T."/>
            <person name="Yamamoto A."/>
            <person name="Ito M."/>
            <person name="Ohkuma M."/>
            <person name="Sakamoto M."/>
            <person name="Matsutani M."/>
        </authorList>
    </citation>
    <scope>NUCLEOTIDE SEQUENCE [LARGE SCALE GENOMIC DNA]</scope>
    <source>
        <strain evidence="6 7">KimC2</strain>
    </source>
</reference>
<dbReference type="InterPro" id="IPR012334">
    <property type="entry name" value="Pectin_lyas_fold"/>
</dbReference>
<dbReference type="AlphaFoldDB" id="A0AAU9DEJ9"/>
<dbReference type="InterPro" id="IPR011050">
    <property type="entry name" value="Pectin_lyase_fold/virulence"/>
</dbReference>
<feature type="domain" description="AAA+ ATPase" evidence="5">
    <location>
        <begin position="609"/>
        <end position="743"/>
    </location>
</feature>
<dbReference type="InterPro" id="IPR003593">
    <property type="entry name" value="AAA+_ATPase"/>
</dbReference>
<dbReference type="KEGG" id="xak:KIMC2_11580"/>
<accession>A0AAU9DEJ9</accession>
<dbReference type="Gene3D" id="2.160.20.10">
    <property type="entry name" value="Single-stranded right-handed beta-helix, Pectin lyase-like"/>
    <property type="match status" value="1"/>
</dbReference>
<evidence type="ECO:0000313" key="7">
    <source>
        <dbReference type="Proteomes" id="UP001321804"/>
    </source>
</evidence>
<dbReference type="EMBL" id="AP026801">
    <property type="protein sequence ID" value="BDR56596.1"/>
    <property type="molecule type" value="Genomic_DNA"/>
</dbReference>
<evidence type="ECO:0000313" key="6">
    <source>
        <dbReference type="EMBL" id="BDR56596.1"/>
    </source>
</evidence>
<feature type="region of interest" description="Disordered" evidence="4">
    <location>
        <begin position="235"/>
        <end position="281"/>
    </location>
</feature>
<keyword evidence="7" id="KW-1185">Reference proteome</keyword>
<dbReference type="InterPro" id="IPR027417">
    <property type="entry name" value="P-loop_NTPase"/>
</dbReference>
<evidence type="ECO:0000256" key="3">
    <source>
        <dbReference type="ARBA" id="ARBA00022840"/>
    </source>
</evidence>
<dbReference type="InterPro" id="IPR050773">
    <property type="entry name" value="CbxX/CfxQ_RuBisCO_ESX"/>
</dbReference>
<dbReference type="Pfam" id="PF00004">
    <property type="entry name" value="AAA"/>
    <property type="match status" value="2"/>
</dbReference>
<dbReference type="PANTHER" id="PTHR43392:SF2">
    <property type="entry name" value="AAA-TYPE ATPASE FAMILY PROTEIN _ ANKYRIN REPEAT FAMILY PROTEIN"/>
    <property type="match status" value="1"/>
</dbReference>
<gene>
    <name evidence="6" type="ORF">KIMC2_11580</name>
</gene>
<dbReference type="InterPro" id="IPR003959">
    <property type="entry name" value="ATPase_AAA_core"/>
</dbReference>
<keyword evidence="2" id="KW-0547">Nucleotide-binding</keyword>
<dbReference type="FunFam" id="3.40.50.300:FF:000216">
    <property type="entry name" value="Type VII secretion ATPase EccA"/>
    <property type="match status" value="2"/>
</dbReference>
<evidence type="ECO:0000256" key="1">
    <source>
        <dbReference type="ARBA" id="ARBA00010378"/>
    </source>
</evidence>
<feature type="domain" description="AAA+ ATPase" evidence="5">
    <location>
        <begin position="345"/>
        <end position="484"/>
    </location>
</feature>
<dbReference type="GO" id="GO:0016887">
    <property type="term" value="F:ATP hydrolysis activity"/>
    <property type="evidence" value="ECO:0007669"/>
    <property type="project" value="InterPro"/>
</dbReference>
<dbReference type="Gene3D" id="3.40.50.300">
    <property type="entry name" value="P-loop containing nucleotide triphosphate hydrolases"/>
    <property type="match status" value="2"/>
</dbReference>
<comment type="similarity">
    <text evidence="1">Belongs to the CbxX/CfxQ family.</text>
</comment>
<dbReference type="InterPro" id="IPR000641">
    <property type="entry name" value="CbxX/CfxQ"/>
</dbReference>
<dbReference type="SMART" id="SM00382">
    <property type="entry name" value="AAA"/>
    <property type="match status" value="2"/>
</dbReference>
<keyword evidence="3" id="KW-0067">ATP-binding</keyword>
<organism evidence="6 7">
    <name type="scientific">Xylocopilactobacillus apis</name>
    <dbReference type="NCBI Taxonomy" id="2932183"/>
    <lineage>
        <taxon>Bacteria</taxon>
        <taxon>Bacillati</taxon>
        <taxon>Bacillota</taxon>
        <taxon>Bacilli</taxon>
        <taxon>Lactobacillales</taxon>
        <taxon>Lactobacillaceae</taxon>
        <taxon>Xylocopilactobacillus</taxon>
    </lineage>
</organism>
<evidence type="ECO:0000256" key="2">
    <source>
        <dbReference type="ARBA" id="ARBA00022741"/>
    </source>
</evidence>
<feature type="compositionally biased region" description="Polar residues" evidence="4">
    <location>
        <begin position="262"/>
        <end position="275"/>
    </location>
</feature>
<evidence type="ECO:0000256" key="4">
    <source>
        <dbReference type="SAM" id="MobiDB-lite"/>
    </source>
</evidence>
<dbReference type="SUPFAM" id="SSF51126">
    <property type="entry name" value="Pectin lyase-like"/>
    <property type="match status" value="1"/>
</dbReference>
<name>A0AAU9DEJ9_9LACO</name>
<dbReference type="GO" id="GO:0005524">
    <property type="term" value="F:ATP binding"/>
    <property type="evidence" value="ECO:0007669"/>
    <property type="project" value="UniProtKB-KW"/>
</dbReference>
<proteinExistence type="inferred from homology"/>
<dbReference type="RefSeq" id="WP_317694882.1">
    <property type="nucleotide sequence ID" value="NZ_AP026801.1"/>
</dbReference>
<dbReference type="PRINTS" id="PR00819">
    <property type="entry name" value="CBXCFQXSUPER"/>
</dbReference>
<protein>
    <submittedName>
        <fullName evidence="6">ATPase</fullName>
    </submittedName>
</protein>
<dbReference type="SUPFAM" id="SSF52540">
    <property type="entry name" value="P-loop containing nucleoside triphosphate hydrolases"/>
    <property type="match status" value="2"/>
</dbReference>
<dbReference type="PANTHER" id="PTHR43392">
    <property type="entry name" value="AAA-TYPE ATPASE FAMILY PROTEIN / ANKYRIN REPEAT FAMILY PROTEIN"/>
    <property type="match status" value="1"/>
</dbReference>
<dbReference type="CDD" id="cd00009">
    <property type="entry name" value="AAA"/>
    <property type="match status" value="2"/>
</dbReference>
<sequence length="830" mass="92929">MANTLHVGRGFGKSSFKKAIDRSSQGDTIVIDPGVYNEIVYDLYGLTIKGLGKNPSDVVLNINFTIDEDCYLNLENLTINNLPDKEGILVCKNGKLTADNVKICSTDPNKSALMLLENSDCALSYSEVHTNQDLVSFYVQNTDKVNISNSIVDSIGFSSGKANIIFSRFDYLYLEKKSELSIDELELTNRYEVNIEASDSKIQIGKLVLPEGSSNFTLKNSSLIVKENNINDANKLDIDSDESSTVELQSSDDKPKTSSSTVIPNNNVQTQSTAADDSDSKKVKVNFNQNVEEVKPDFNPNSGSAMDELNGLIGLSDVKEQVNSFIKMAVFNNRRIEQGMLPFELSLNSMFLGNPGTGKTTVARLIGKSMYENGVLPTDKYVEVSRQDLIAEYLGQTQAKTQKVVESALGGVLFIDEAYTLNQLQDSMNYGQEAIDVLLKYMEDHRGELMIIFAGYTKEMQDFLEMNSGLKSRIPNVFTFDDYSPDELEEIGVKSLHSSGLTFDEDYYKRALRKAYSVNYDDSNARWVRNFNEKLIRVFAESGGSLTEISNSDIDKMTLKTKDKNVDELLKELDSMIGLASVKKFVHETVKQATVDQRLADTLPEEERPSYHMVFEGEPGTGKTTVARIIAKMFYSLGILPRDAVAEVSRSDLIAEYLGQTEIKTKKVIKDALGGVLFVDEAYQLNGSSDEDYGKAVIETFITELENNRQKFISIFAGYTKQMEEFLNTNPGLRSRIPLKIEFDSYSPDEIAEIVILQITKNWQVNVDLLKSIVSDKYAALPDEDKSNGRWARNYSEQLVRNHKLWLADHPDVTDITRISDDVLKASKDY</sequence>
<dbReference type="Proteomes" id="UP001321804">
    <property type="component" value="Chromosome"/>
</dbReference>
<evidence type="ECO:0000259" key="5">
    <source>
        <dbReference type="SMART" id="SM00382"/>
    </source>
</evidence>